<reference evidence="1" key="1">
    <citation type="journal article" date="2007" name="PLoS Biol.">
        <title>Rate of evolution in brain-expressed genes in humans and other primates.</title>
        <authorList>
            <person name="Wang H.-Y."/>
            <person name="Chien H.-C."/>
            <person name="Osada N."/>
            <person name="Hashimoto K."/>
            <person name="Sugano S."/>
            <person name="Gojobori T."/>
            <person name="Chou C.-K."/>
            <person name="Tsai S.-F."/>
            <person name="Wu C.-I."/>
            <person name="Shen C.-K.J."/>
        </authorList>
    </citation>
    <scope>NUCLEOTIDE SEQUENCE</scope>
</reference>
<name>I7GI92_MACFA</name>
<sequence length="46" mass="5661">MKFLERQWHFKGELLAKRQMVRAFLPTRNFVLWQVILASQIWCINL</sequence>
<protein>
    <submittedName>
        <fullName evidence="1">Macaca fascicularis brain cDNA clone: QflA-18083, similar to human KIAA0368 (KIAA0368), mRNA, RefSeq: XM_036708.12</fullName>
    </submittedName>
</protein>
<organism evidence="1">
    <name type="scientific">Macaca fascicularis</name>
    <name type="common">Crab-eating macaque</name>
    <name type="synonym">Cynomolgus monkey</name>
    <dbReference type="NCBI Taxonomy" id="9541"/>
    <lineage>
        <taxon>Eukaryota</taxon>
        <taxon>Metazoa</taxon>
        <taxon>Chordata</taxon>
        <taxon>Craniata</taxon>
        <taxon>Vertebrata</taxon>
        <taxon>Euteleostomi</taxon>
        <taxon>Mammalia</taxon>
        <taxon>Eutheria</taxon>
        <taxon>Euarchontoglires</taxon>
        <taxon>Primates</taxon>
        <taxon>Haplorrhini</taxon>
        <taxon>Catarrhini</taxon>
        <taxon>Cercopithecidae</taxon>
        <taxon>Cercopithecinae</taxon>
        <taxon>Macaca</taxon>
    </lineage>
</organism>
<dbReference type="EMBL" id="AB172431">
    <property type="protein sequence ID" value="BAE89493.1"/>
    <property type="molecule type" value="mRNA"/>
</dbReference>
<dbReference type="AlphaFoldDB" id="I7GI92"/>
<evidence type="ECO:0000313" key="1">
    <source>
        <dbReference type="EMBL" id="BAE89493.1"/>
    </source>
</evidence>
<proteinExistence type="evidence at transcript level"/>
<accession>I7GI92</accession>